<comment type="caution">
    <text evidence="1">The sequence shown here is derived from an EMBL/GenBank/DDBJ whole genome shotgun (WGS) entry which is preliminary data.</text>
</comment>
<sequence length="159" mass="17583">MCQQSRAGHLGGLSSRPVFLLVSCSTWARVICHSSVRSKGAPLKGLLEIPPEPPASSVLITAHMYSSNTVKLQYFPSVGQAERMTRQLGTHSIIQPPPSPQHILRPSILLTVITALPYWRPERHVERAVVSSERSTCCLSTELGIRDQRGRYVAWSPCK</sequence>
<proteinExistence type="predicted"/>
<organism evidence="1 2">
    <name type="scientific">Synaphobranchus kaupii</name>
    <name type="common">Kaup's arrowtooth eel</name>
    <dbReference type="NCBI Taxonomy" id="118154"/>
    <lineage>
        <taxon>Eukaryota</taxon>
        <taxon>Metazoa</taxon>
        <taxon>Chordata</taxon>
        <taxon>Craniata</taxon>
        <taxon>Vertebrata</taxon>
        <taxon>Euteleostomi</taxon>
        <taxon>Actinopterygii</taxon>
        <taxon>Neopterygii</taxon>
        <taxon>Teleostei</taxon>
        <taxon>Anguilliformes</taxon>
        <taxon>Synaphobranchidae</taxon>
        <taxon>Synaphobranchus</taxon>
    </lineage>
</organism>
<reference evidence="1" key="1">
    <citation type="journal article" date="2023" name="Science">
        <title>Genome structures resolve the early diversification of teleost fishes.</title>
        <authorList>
            <person name="Parey E."/>
            <person name="Louis A."/>
            <person name="Montfort J."/>
            <person name="Bouchez O."/>
            <person name="Roques C."/>
            <person name="Iampietro C."/>
            <person name="Lluch J."/>
            <person name="Castinel A."/>
            <person name="Donnadieu C."/>
            <person name="Desvignes T."/>
            <person name="Floi Bucao C."/>
            <person name="Jouanno E."/>
            <person name="Wen M."/>
            <person name="Mejri S."/>
            <person name="Dirks R."/>
            <person name="Jansen H."/>
            <person name="Henkel C."/>
            <person name="Chen W.J."/>
            <person name="Zahm M."/>
            <person name="Cabau C."/>
            <person name="Klopp C."/>
            <person name="Thompson A.W."/>
            <person name="Robinson-Rechavi M."/>
            <person name="Braasch I."/>
            <person name="Lecointre G."/>
            <person name="Bobe J."/>
            <person name="Postlethwait J.H."/>
            <person name="Berthelot C."/>
            <person name="Roest Crollius H."/>
            <person name="Guiguen Y."/>
        </authorList>
    </citation>
    <scope>NUCLEOTIDE SEQUENCE</scope>
    <source>
        <strain evidence="1">WJC10195</strain>
    </source>
</reference>
<evidence type="ECO:0000313" key="2">
    <source>
        <dbReference type="Proteomes" id="UP001152622"/>
    </source>
</evidence>
<keyword evidence="2" id="KW-1185">Reference proteome</keyword>
<dbReference type="Proteomes" id="UP001152622">
    <property type="component" value="Chromosome 4"/>
</dbReference>
<protein>
    <submittedName>
        <fullName evidence="1">Uncharacterized protein</fullName>
    </submittedName>
</protein>
<accession>A0A9Q1FPK8</accession>
<dbReference type="EMBL" id="JAINUF010000004">
    <property type="protein sequence ID" value="KAJ8363541.1"/>
    <property type="molecule type" value="Genomic_DNA"/>
</dbReference>
<gene>
    <name evidence="1" type="ORF">SKAU_G00123720</name>
</gene>
<dbReference type="AlphaFoldDB" id="A0A9Q1FPK8"/>
<name>A0A9Q1FPK8_SYNKA</name>
<evidence type="ECO:0000313" key="1">
    <source>
        <dbReference type="EMBL" id="KAJ8363541.1"/>
    </source>
</evidence>